<sequence>MGYFRSDEHVRVVGSVDELLQLLKTLFSGCICVNDNECNIKILFKSAEIWLENKDNYTDVQLKKMIKENESSLEIICESEGRNTIDPIDTYLVQLLVNEFPFLKLNGETTGCSYSIPCAVGYRTDNGKLYTTIFPESRCIDVMLRETNYLDYMERILPYDEFCNLFCVDKSKFSEKDLECLYRHSIDLAEEDYFYVDQEATTYLIFYGKTSEYINECFPDIGYERFIEICNYGTEIGEKNYKQTIKLIKARGVIDPLEFCKRKFMPDMFCKDLFDENPNSLNSIINSKAFMKDSFFPEADRNYEYKDIDESFDIYMPKKYIKQDYSADESEIAAVIYNIVMAQSPIHIDLVCDQVAPLCEIKEKVLKIINKFALFDRWEVRGRFLWRVDGSEVVPRIPITEEDARPFDYIEIDELAAAMLVVLKRNKYIRKAHLYEMLASLYKTKVCESRLDCVFSLLYRNKAIKELEGKVYACNTK</sequence>
<protein>
    <submittedName>
        <fullName evidence="1">Uncharacterized protein</fullName>
    </submittedName>
</protein>
<evidence type="ECO:0000313" key="2">
    <source>
        <dbReference type="Proteomes" id="UP001494672"/>
    </source>
</evidence>
<proteinExistence type="predicted"/>
<gene>
    <name evidence="1" type="ORF">AAAU18_12170</name>
</gene>
<dbReference type="Proteomes" id="UP001494672">
    <property type="component" value="Unassembled WGS sequence"/>
</dbReference>
<keyword evidence="2" id="KW-1185">Reference proteome</keyword>
<reference evidence="1 2" key="1">
    <citation type="submission" date="2024-04" db="EMBL/GenBank/DDBJ databases">
        <title>Human intestinal bacterial collection.</title>
        <authorList>
            <person name="Pauvert C."/>
            <person name="Hitch T.C.A."/>
            <person name="Clavel T."/>
        </authorList>
    </citation>
    <scope>NUCLEOTIDE SEQUENCE [LARGE SCALE GENOMIC DNA]</scope>
    <source>
        <strain evidence="1 2">CLA-AA-H181</strain>
    </source>
</reference>
<comment type="caution">
    <text evidence="1">The sequence shown here is derived from an EMBL/GenBank/DDBJ whole genome shotgun (WGS) entry which is preliminary data.</text>
</comment>
<accession>A0ABV1IBS0</accession>
<dbReference type="EMBL" id="JBBNGJ010000010">
    <property type="protein sequence ID" value="MEQ2593666.1"/>
    <property type="molecule type" value="Genomic_DNA"/>
</dbReference>
<evidence type="ECO:0000313" key="1">
    <source>
        <dbReference type="EMBL" id="MEQ2593666.1"/>
    </source>
</evidence>
<organism evidence="1 2">
    <name type="scientific">Coprococcus aceti</name>
    <dbReference type="NCBI Taxonomy" id="2981786"/>
    <lineage>
        <taxon>Bacteria</taxon>
        <taxon>Bacillati</taxon>
        <taxon>Bacillota</taxon>
        <taxon>Clostridia</taxon>
        <taxon>Lachnospirales</taxon>
        <taxon>Lachnospiraceae</taxon>
        <taxon>Coprococcus</taxon>
    </lineage>
</organism>
<name>A0ABV1IBS0_9FIRM</name>
<dbReference type="RefSeq" id="WP_055273112.1">
    <property type="nucleotide sequence ID" value="NZ_JBBNGJ010000010.1"/>
</dbReference>